<keyword evidence="2" id="KW-1185">Reference proteome</keyword>
<reference evidence="2" key="1">
    <citation type="submission" date="2003-06" db="EMBL/GenBank/DDBJ databases">
        <title>The complete genome sequence of Haemophilus ducreyi.</title>
        <authorList>
            <person name="Munson R.S. Jr."/>
            <person name="Ray W.C."/>
            <person name="Mahairas G."/>
            <person name="Sabo P."/>
            <person name="Mungur R."/>
            <person name="Johnson L."/>
            <person name="Nguyen D."/>
            <person name="Wang J."/>
            <person name="Forst C."/>
            <person name="Hood L."/>
        </authorList>
    </citation>
    <scope>NUCLEOTIDE SEQUENCE [LARGE SCALE GENOMIC DNA]</scope>
    <source>
        <strain evidence="2">35000HP / ATCC 700724</strain>
    </source>
</reference>
<dbReference type="HOGENOM" id="CLU_3270824_0_0_6"/>
<evidence type="ECO:0000313" key="2">
    <source>
        <dbReference type="Proteomes" id="UP000001022"/>
    </source>
</evidence>
<dbReference type="Proteomes" id="UP000001022">
    <property type="component" value="Chromosome"/>
</dbReference>
<name>Q7VND1_HAEDU</name>
<sequence length="41" mass="4570">MTCFQQTGHEADKICLKKDYNHGKINEISPSGISCAVELLF</sequence>
<dbReference type="AlphaFoldDB" id="Q7VND1"/>
<gene>
    <name evidence="1" type="ordered locus">HD_0622</name>
</gene>
<dbReference type="KEGG" id="hdu:HD_0622"/>
<dbReference type="EMBL" id="AE017143">
    <property type="protein sequence ID" value="AAP95549.1"/>
    <property type="molecule type" value="Genomic_DNA"/>
</dbReference>
<organism evidence="1 2">
    <name type="scientific">Haemophilus ducreyi (strain 35000HP / ATCC 700724)</name>
    <dbReference type="NCBI Taxonomy" id="233412"/>
    <lineage>
        <taxon>Bacteria</taxon>
        <taxon>Pseudomonadati</taxon>
        <taxon>Pseudomonadota</taxon>
        <taxon>Gammaproteobacteria</taxon>
        <taxon>Pasteurellales</taxon>
        <taxon>Pasteurellaceae</taxon>
        <taxon>Haemophilus</taxon>
    </lineage>
</organism>
<proteinExistence type="predicted"/>
<accession>Q7VND1</accession>
<protein>
    <submittedName>
        <fullName evidence="1">Uncharacterized protein</fullName>
    </submittedName>
</protein>
<evidence type="ECO:0000313" key="1">
    <source>
        <dbReference type="EMBL" id="AAP95549.1"/>
    </source>
</evidence>